<name>A0A6B0GFD2_9EURY</name>
<evidence type="ECO:0000256" key="2">
    <source>
        <dbReference type="ARBA" id="ARBA00022840"/>
    </source>
</evidence>
<evidence type="ECO:0000313" key="5">
    <source>
        <dbReference type="EMBL" id="MWG33220.1"/>
    </source>
</evidence>
<sequence length="330" mass="36452">MEIQEVHSRSNAILDEVSRAVIADRQVLRTVLTGFLARGHVLLEDVPGTGKTLTARSYATALGLSFSRIQFTPDLLPSDVTGTHIFNEKTREFEFQPGPIFANIVLADEINRASPKTQSALLEAMEEGQVTVDGTTHTLPEPFFVIATQNPVEQEGTFPLPEAQKDRFIIKTSLGYPDEEGELEIINRRANRDTAMPGAQRVTNEQEATALREAPERIHTDPDVRRYITRLCRATREDSRVKTGVSPRATQRLFESSRALAAVNGRAYVTPDEVKAIAPVVLSHRLVLTADARVGNVSKRSVVEDLLENIEVPTVQYTAQQQSQPSAGDD</sequence>
<accession>A0A6B0GFD2</accession>
<dbReference type="Proteomes" id="UP000451471">
    <property type="component" value="Unassembled WGS sequence"/>
</dbReference>
<dbReference type="InterPro" id="IPR041628">
    <property type="entry name" value="ChlI/MoxR_AAA_lid"/>
</dbReference>
<dbReference type="GO" id="GO:0016887">
    <property type="term" value="F:ATP hydrolysis activity"/>
    <property type="evidence" value="ECO:0007669"/>
    <property type="project" value="InterPro"/>
</dbReference>
<dbReference type="EMBL" id="WSZK01000005">
    <property type="protein sequence ID" value="MWG33220.1"/>
    <property type="molecule type" value="Genomic_DNA"/>
</dbReference>
<dbReference type="InterPro" id="IPR050764">
    <property type="entry name" value="CbbQ/NirQ/NorQ/GpvN"/>
</dbReference>
<feature type="domain" description="ATPase AAA-3" evidence="3">
    <location>
        <begin position="40"/>
        <end position="170"/>
    </location>
</feature>
<dbReference type="RefSeq" id="WP_158202951.1">
    <property type="nucleotide sequence ID" value="NZ_WSZK01000005.1"/>
</dbReference>
<dbReference type="AlphaFoldDB" id="A0A6B0GFD2"/>
<dbReference type="PANTHER" id="PTHR42759:SF5">
    <property type="entry name" value="METHANOL DEHYDROGENASE REGULATOR"/>
    <property type="match status" value="1"/>
</dbReference>
<dbReference type="InterPro" id="IPR011703">
    <property type="entry name" value="ATPase_AAA-3"/>
</dbReference>
<proteinExistence type="predicted"/>
<reference evidence="5 6" key="1">
    <citation type="submission" date="2019-12" db="EMBL/GenBank/DDBJ databases">
        <title>Halocatena pleomorpha gen. nov. sp. nov., an extremely halophilic archaeon of family Halobacteriaceae isolated from saltpan soil.</title>
        <authorList>
            <person name="Pal Y."/>
            <person name="Verma A."/>
            <person name="Krishnamurthi S."/>
            <person name="Kumar P."/>
        </authorList>
    </citation>
    <scope>NUCLEOTIDE SEQUENCE [LARGE SCALE GENOMIC DNA]</scope>
    <source>
        <strain evidence="5 6">JCM 16495</strain>
    </source>
</reference>
<dbReference type="Pfam" id="PF17863">
    <property type="entry name" value="AAA_lid_2"/>
    <property type="match status" value="1"/>
</dbReference>
<keyword evidence="1" id="KW-0547">Nucleotide-binding</keyword>
<dbReference type="InterPro" id="IPR027417">
    <property type="entry name" value="P-loop_NTPase"/>
</dbReference>
<evidence type="ECO:0000259" key="4">
    <source>
        <dbReference type="Pfam" id="PF17863"/>
    </source>
</evidence>
<dbReference type="FunFam" id="3.40.50.300:FF:000640">
    <property type="entry name" value="MoxR family ATPase"/>
    <property type="match status" value="1"/>
</dbReference>
<keyword evidence="2" id="KW-0067">ATP-binding</keyword>
<organism evidence="5 6">
    <name type="scientific">Halomarina oriensis</name>
    <dbReference type="NCBI Taxonomy" id="671145"/>
    <lineage>
        <taxon>Archaea</taxon>
        <taxon>Methanobacteriati</taxon>
        <taxon>Methanobacteriota</taxon>
        <taxon>Stenosarchaea group</taxon>
        <taxon>Halobacteria</taxon>
        <taxon>Halobacteriales</taxon>
        <taxon>Natronomonadaceae</taxon>
        <taxon>Halomarina</taxon>
    </lineage>
</organism>
<gene>
    <name evidence="5" type="ORF">GQS65_01730</name>
</gene>
<evidence type="ECO:0000313" key="6">
    <source>
        <dbReference type="Proteomes" id="UP000451471"/>
    </source>
</evidence>
<comment type="caution">
    <text evidence="5">The sequence shown here is derived from an EMBL/GenBank/DDBJ whole genome shotgun (WGS) entry which is preliminary data.</text>
</comment>
<evidence type="ECO:0000259" key="3">
    <source>
        <dbReference type="Pfam" id="PF07726"/>
    </source>
</evidence>
<dbReference type="PIRSF" id="PIRSF002849">
    <property type="entry name" value="AAA_ATPase_chaperone_MoxR_prd"/>
    <property type="match status" value="1"/>
</dbReference>
<dbReference type="Gene3D" id="3.40.50.300">
    <property type="entry name" value="P-loop containing nucleotide triphosphate hydrolases"/>
    <property type="match status" value="1"/>
</dbReference>
<keyword evidence="6" id="KW-1185">Reference proteome</keyword>
<dbReference type="OrthoDB" id="24581at2157"/>
<dbReference type="Pfam" id="PF07726">
    <property type="entry name" value="AAA_3"/>
    <property type="match status" value="1"/>
</dbReference>
<dbReference type="GO" id="GO:0005524">
    <property type="term" value="F:ATP binding"/>
    <property type="evidence" value="ECO:0007669"/>
    <property type="project" value="UniProtKB-KW"/>
</dbReference>
<dbReference type="SUPFAM" id="SSF52540">
    <property type="entry name" value="P-loop containing nucleoside triphosphate hydrolases"/>
    <property type="match status" value="1"/>
</dbReference>
<dbReference type="PANTHER" id="PTHR42759">
    <property type="entry name" value="MOXR FAMILY PROTEIN"/>
    <property type="match status" value="1"/>
</dbReference>
<feature type="domain" description="ChlI/MoxR AAA lid" evidence="4">
    <location>
        <begin position="233"/>
        <end position="305"/>
    </location>
</feature>
<dbReference type="Gene3D" id="1.10.8.80">
    <property type="entry name" value="Magnesium chelatase subunit I, C-Terminal domain"/>
    <property type="match status" value="1"/>
</dbReference>
<evidence type="ECO:0000256" key="1">
    <source>
        <dbReference type="ARBA" id="ARBA00022741"/>
    </source>
</evidence>
<protein>
    <submittedName>
        <fullName evidence="5">AAA domain-containing protein</fullName>
    </submittedName>
</protein>